<evidence type="ECO:0000256" key="1">
    <source>
        <dbReference type="SAM" id="Coils"/>
    </source>
</evidence>
<gene>
    <name evidence="3" type="ORF">EPH_0075620</name>
</gene>
<reference evidence="3" key="1">
    <citation type="submission" date="2013-10" db="EMBL/GenBank/DDBJ databases">
        <title>Genomic analysis of the causative agents of coccidiosis in chickens.</title>
        <authorList>
            <person name="Reid A.J."/>
            <person name="Blake D."/>
            <person name="Billington K."/>
            <person name="Browne H."/>
            <person name="Dunn M."/>
            <person name="Hung S."/>
            <person name="Kawahara F."/>
            <person name="Miranda-Saavedra D."/>
            <person name="Mourier T."/>
            <person name="Nagra H."/>
            <person name="Otto T.D."/>
            <person name="Rawlings N."/>
            <person name="Sanchez A."/>
            <person name="Sanders M."/>
            <person name="Subramaniam C."/>
            <person name="Tay Y."/>
            <person name="Dear P."/>
            <person name="Doerig C."/>
            <person name="Gruber A."/>
            <person name="Parkinson J."/>
            <person name="Shirley M."/>
            <person name="Wan K.L."/>
            <person name="Berriman M."/>
            <person name="Tomley F."/>
            <person name="Pain A."/>
        </authorList>
    </citation>
    <scope>NUCLEOTIDE SEQUENCE [LARGE SCALE GENOMIC DNA]</scope>
    <source>
        <strain evidence="3">Houghton</strain>
    </source>
</reference>
<reference evidence="3" key="2">
    <citation type="submission" date="2013-10" db="EMBL/GenBank/DDBJ databases">
        <authorList>
            <person name="Aslett M."/>
        </authorList>
    </citation>
    <scope>NUCLEOTIDE SEQUENCE [LARGE SCALE GENOMIC DNA]</scope>
    <source>
        <strain evidence="3">Houghton</strain>
    </source>
</reference>
<dbReference type="Proteomes" id="UP000018201">
    <property type="component" value="Unassembled WGS sequence"/>
</dbReference>
<accession>U6H718</accession>
<keyword evidence="4" id="KW-1185">Reference proteome</keyword>
<protein>
    <submittedName>
        <fullName evidence="3">Uncharacterized protein</fullName>
    </submittedName>
</protein>
<dbReference type="VEuPathDB" id="ToxoDB:EPH_0075620"/>
<dbReference type="EMBL" id="HG697076">
    <property type="protein sequence ID" value="CDI87263.1"/>
    <property type="molecule type" value="Genomic_DNA"/>
</dbReference>
<organism evidence="3 4">
    <name type="scientific">Eimeria praecox</name>
    <dbReference type="NCBI Taxonomy" id="51316"/>
    <lineage>
        <taxon>Eukaryota</taxon>
        <taxon>Sar</taxon>
        <taxon>Alveolata</taxon>
        <taxon>Apicomplexa</taxon>
        <taxon>Conoidasida</taxon>
        <taxon>Coccidia</taxon>
        <taxon>Eucoccidiorida</taxon>
        <taxon>Eimeriorina</taxon>
        <taxon>Eimeriidae</taxon>
        <taxon>Eimeria</taxon>
    </lineage>
</organism>
<evidence type="ECO:0000256" key="2">
    <source>
        <dbReference type="SAM" id="MobiDB-lite"/>
    </source>
</evidence>
<feature type="region of interest" description="Disordered" evidence="2">
    <location>
        <begin position="455"/>
        <end position="502"/>
    </location>
</feature>
<dbReference type="AlphaFoldDB" id="U6H718"/>
<sequence>MGTSGLDFGLHIETARLQEFLAQLLRSQEAIQKRQDDLASAFEELLKKLASGEQGLKEQQQTLQKLQNDTERLSERLEELDKLRIREKMERYDNAHSEMKSFESQISMLDSKIKSHEAAASSLQGRVVDVENKQSNLDDQFKGILPEFGSLKACQAAAAVQCQAAEARCTEVRSSFRRWLYQARWASEIERVKEEFKMLVPDVDAVLAGTVNPRLQLLEEGATAEAHKIDALAERNKEVWEYLQSTMERALELEHKAKEGTDALAKMDAALEIHANFRRSAEERVQSAEAMVTQLSGQFALLARDDDVKNMMKDILLIWTAVKQLDAAKADRKELENLGLEVTSKNASLSEGIQKLESYKTVQDTALDDRIAALHAEINESKSRHDDLEFMFGLVVRLVEDIANIQFGKMQTRLGTSGRLGSGREVRPALRKAINRAHETNNGAPKISISVSSLVGENDGTERGGDSQGVSDLRCRPKPNSDSKADQPSLQPHVLPDVKNKQISRSPPVAAFADWVSNVQKALKLDCSPPYFSGSQMHASR</sequence>
<feature type="coiled-coil region" evidence="1">
    <location>
        <begin position="49"/>
        <end position="133"/>
    </location>
</feature>
<evidence type="ECO:0000313" key="3">
    <source>
        <dbReference type="EMBL" id="CDI87263.1"/>
    </source>
</evidence>
<keyword evidence="1" id="KW-0175">Coiled coil</keyword>
<dbReference type="Gene3D" id="1.10.287.1490">
    <property type="match status" value="1"/>
</dbReference>
<feature type="compositionally biased region" description="Basic and acidic residues" evidence="2">
    <location>
        <begin position="473"/>
        <end position="485"/>
    </location>
</feature>
<dbReference type="SUPFAM" id="SSF57997">
    <property type="entry name" value="Tropomyosin"/>
    <property type="match status" value="1"/>
</dbReference>
<proteinExistence type="predicted"/>
<evidence type="ECO:0000313" key="4">
    <source>
        <dbReference type="Proteomes" id="UP000018201"/>
    </source>
</evidence>
<dbReference type="OrthoDB" id="345860at2759"/>
<name>U6H718_9EIME</name>